<comment type="caution">
    <text evidence="1">The sequence shown here is derived from an EMBL/GenBank/DDBJ whole genome shotgun (WGS) entry which is preliminary data.</text>
</comment>
<keyword evidence="2" id="KW-1185">Reference proteome</keyword>
<protein>
    <submittedName>
        <fullName evidence="1">Uncharacterized protein</fullName>
    </submittedName>
</protein>
<evidence type="ECO:0000313" key="1">
    <source>
        <dbReference type="EMBL" id="CAF0902006.1"/>
    </source>
</evidence>
<feature type="non-terminal residue" evidence="1">
    <location>
        <position position="1"/>
    </location>
</feature>
<reference evidence="1" key="1">
    <citation type="submission" date="2021-02" db="EMBL/GenBank/DDBJ databases">
        <authorList>
            <person name="Nowell W R."/>
        </authorList>
    </citation>
    <scope>NUCLEOTIDE SEQUENCE</scope>
    <source>
        <strain evidence="1">Ploen Becks lab</strain>
    </source>
</reference>
<sequence>SVSLSLNCLKLFGKREDLIEIPFFSDENELENHFIWSWYLDVTITSNQKLAFDNWFKLPSETDTAIFRRIILIIIENNEEWAVNNGETMFSGVTILVITLVPKIKK</sequence>
<name>A0A813ZR97_9BILA</name>
<dbReference type="EMBL" id="CAJNOC010001941">
    <property type="protein sequence ID" value="CAF0902006.1"/>
    <property type="molecule type" value="Genomic_DNA"/>
</dbReference>
<evidence type="ECO:0000313" key="2">
    <source>
        <dbReference type="Proteomes" id="UP000663879"/>
    </source>
</evidence>
<gene>
    <name evidence="1" type="ORF">OXX778_LOCUS11446</name>
</gene>
<dbReference type="AlphaFoldDB" id="A0A813ZR97"/>
<accession>A0A813ZR97</accession>
<dbReference type="Proteomes" id="UP000663879">
    <property type="component" value="Unassembled WGS sequence"/>
</dbReference>
<organism evidence="1 2">
    <name type="scientific">Brachionus calyciflorus</name>
    <dbReference type="NCBI Taxonomy" id="104777"/>
    <lineage>
        <taxon>Eukaryota</taxon>
        <taxon>Metazoa</taxon>
        <taxon>Spiralia</taxon>
        <taxon>Gnathifera</taxon>
        <taxon>Rotifera</taxon>
        <taxon>Eurotatoria</taxon>
        <taxon>Monogononta</taxon>
        <taxon>Pseudotrocha</taxon>
        <taxon>Ploima</taxon>
        <taxon>Brachionidae</taxon>
        <taxon>Brachionus</taxon>
    </lineage>
</organism>
<proteinExistence type="predicted"/>